<name>A0AAD6ZUB5_9AGAR</name>
<evidence type="ECO:0000313" key="1">
    <source>
        <dbReference type="EMBL" id="KAJ7339904.1"/>
    </source>
</evidence>
<evidence type="ECO:0000313" key="2">
    <source>
        <dbReference type="Proteomes" id="UP001218218"/>
    </source>
</evidence>
<sequence>MVKHLVPFISKPLPKMKKLSAQLPDTIPEASEAGDIVRVITTVHGIDESVRGTFNRRFDILFGADCRTPDGRLKNIRRGDFGMGCVIDYLESTLRRSN</sequence>
<accession>A0AAD6ZUB5</accession>
<organism evidence="1 2">
    <name type="scientific">Mycena albidolilacea</name>
    <dbReference type="NCBI Taxonomy" id="1033008"/>
    <lineage>
        <taxon>Eukaryota</taxon>
        <taxon>Fungi</taxon>
        <taxon>Dikarya</taxon>
        <taxon>Basidiomycota</taxon>
        <taxon>Agaricomycotina</taxon>
        <taxon>Agaricomycetes</taxon>
        <taxon>Agaricomycetidae</taxon>
        <taxon>Agaricales</taxon>
        <taxon>Marasmiineae</taxon>
        <taxon>Mycenaceae</taxon>
        <taxon>Mycena</taxon>
    </lineage>
</organism>
<protein>
    <submittedName>
        <fullName evidence="1">Uncharacterized protein</fullName>
    </submittedName>
</protein>
<gene>
    <name evidence="1" type="ORF">DFH08DRAFT_247702</name>
</gene>
<keyword evidence="2" id="KW-1185">Reference proteome</keyword>
<proteinExistence type="predicted"/>
<dbReference type="AlphaFoldDB" id="A0AAD6ZUB5"/>
<comment type="caution">
    <text evidence="1">The sequence shown here is derived from an EMBL/GenBank/DDBJ whole genome shotgun (WGS) entry which is preliminary data.</text>
</comment>
<reference evidence="1" key="1">
    <citation type="submission" date="2023-03" db="EMBL/GenBank/DDBJ databases">
        <title>Massive genome expansion in bonnet fungi (Mycena s.s.) driven by repeated elements and novel gene families across ecological guilds.</title>
        <authorList>
            <consortium name="Lawrence Berkeley National Laboratory"/>
            <person name="Harder C.B."/>
            <person name="Miyauchi S."/>
            <person name="Viragh M."/>
            <person name="Kuo A."/>
            <person name="Thoen E."/>
            <person name="Andreopoulos B."/>
            <person name="Lu D."/>
            <person name="Skrede I."/>
            <person name="Drula E."/>
            <person name="Henrissat B."/>
            <person name="Morin E."/>
            <person name="Kohler A."/>
            <person name="Barry K."/>
            <person name="LaButti K."/>
            <person name="Morin E."/>
            <person name="Salamov A."/>
            <person name="Lipzen A."/>
            <person name="Mereny Z."/>
            <person name="Hegedus B."/>
            <person name="Baldrian P."/>
            <person name="Stursova M."/>
            <person name="Weitz H."/>
            <person name="Taylor A."/>
            <person name="Grigoriev I.V."/>
            <person name="Nagy L.G."/>
            <person name="Martin F."/>
            <person name="Kauserud H."/>
        </authorList>
    </citation>
    <scope>NUCLEOTIDE SEQUENCE</scope>
    <source>
        <strain evidence="1">CBHHK002</strain>
    </source>
</reference>
<dbReference type="Proteomes" id="UP001218218">
    <property type="component" value="Unassembled WGS sequence"/>
</dbReference>
<dbReference type="EMBL" id="JARIHO010000027">
    <property type="protein sequence ID" value="KAJ7339904.1"/>
    <property type="molecule type" value="Genomic_DNA"/>
</dbReference>